<dbReference type="InterPro" id="IPR036291">
    <property type="entry name" value="NAD(P)-bd_dom_sf"/>
</dbReference>
<feature type="domain" description="GFO/IDH/MocA-like oxidoreductase" evidence="4">
    <location>
        <begin position="136"/>
        <end position="251"/>
    </location>
</feature>
<dbReference type="OrthoDB" id="9815825at2"/>
<organism evidence="5 6">
    <name type="scientific">Halalkalibacter wakoensis JCM 9140</name>
    <dbReference type="NCBI Taxonomy" id="1236970"/>
    <lineage>
        <taxon>Bacteria</taxon>
        <taxon>Bacillati</taxon>
        <taxon>Bacillota</taxon>
        <taxon>Bacilli</taxon>
        <taxon>Bacillales</taxon>
        <taxon>Bacillaceae</taxon>
        <taxon>Halalkalibacter</taxon>
    </lineage>
</organism>
<dbReference type="Proteomes" id="UP000018890">
    <property type="component" value="Unassembled WGS sequence"/>
</dbReference>
<evidence type="ECO:0000259" key="4">
    <source>
        <dbReference type="Pfam" id="PF22725"/>
    </source>
</evidence>
<evidence type="ECO:0000259" key="3">
    <source>
        <dbReference type="Pfam" id="PF01408"/>
    </source>
</evidence>
<dbReference type="Pfam" id="PF22725">
    <property type="entry name" value="GFO_IDH_MocA_C3"/>
    <property type="match status" value="1"/>
</dbReference>
<evidence type="ECO:0000313" key="5">
    <source>
        <dbReference type="EMBL" id="GAE27826.1"/>
    </source>
</evidence>
<proteinExistence type="inferred from homology"/>
<dbReference type="RefSeq" id="WP_034749643.1">
    <property type="nucleotide sequence ID" value="NZ_BAUT01000067.1"/>
</dbReference>
<dbReference type="AlphaFoldDB" id="W4Q6Y6"/>
<evidence type="ECO:0000313" key="6">
    <source>
        <dbReference type="Proteomes" id="UP000018890"/>
    </source>
</evidence>
<dbReference type="InterPro" id="IPR055170">
    <property type="entry name" value="GFO_IDH_MocA-like_dom"/>
</dbReference>
<dbReference type="STRING" id="1236970.JCM9140_3987"/>
<reference evidence="5" key="1">
    <citation type="journal article" date="2014" name="Genome Announc.">
        <title>Draft Genome Sequences of Three Alkaliphilic Bacillus Strains, Bacillus wakoensis JCM 9140T, Bacillus akibai JCM 9157T, and Bacillus hemicellulosilyticus JCM 9152T.</title>
        <authorList>
            <person name="Yuki M."/>
            <person name="Oshima K."/>
            <person name="Suda W."/>
            <person name="Oshida Y."/>
            <person name="Kitamura K."/>
            <person name="Iida T."/>
            <person name="Hattori M."/>
            <person name="Ohkuma M."/>
        </authorList>
    </citation>
    <scope>NUCLEOTIDE SEQUENCE [LARGE SCALE GENOMIC DNA]</scope>
    <source>
        <strain evidence="5">JCM 9140</strain>
    </source>
</reference>
<dbReference type="SUPFAM" id="SSF55347">
    <property type="entry name" value="Glyceraldehyde-3-phosphate dehydrogenase-like, C-terminal domain"/>
    <property type="match status" value="1"/>
</dbReference>
<dbReference type="Gene3D" id="3.30.360.10">
    <property type="entry name" value="Dihydrodipicolinate Reductase, domain 2"/>
    <property type="match status" value="1"/>
</dbReference>
<feature type="domain" description="Gfo/Idh/MocA-like oxidoreductase N-terminal" evidence="3">
    <location>
        <begin position="5"/>
        <end position="125"/>
    </location>
</feature>
<dbReference type="GO" id="GO:0000166">
    <property type="term" value="F:nucleotide binding"/>
    <property type="evidence" value="ECO:0007669"/>
    <property type="project" value="InterPro"/>
</dbReference>
<dbReference type="GO" id="GO:0016491">
    <property type="term" value="F:oxidoreductase activity"/>
    <property type="evidence" value="ECO:0007669"/>
    <property type="project" value="UniProtKB-KW"/>
</dbReference>
<dbReference type="EMBL" id="BAUT01000067">
    <property type="protein sequence ID" value="GAE27826.1"/>
    <property type="molecule type" value="Genomic_DNA"/>
</dbReference>
<keyword evidence="6" id="KW-1185">Reference proteome</keyword>
<comment type="caution">
    <text evidence="5">The sequence shown here is derived from an EMBL/GenBank/DDBJ whole genome shotgun (WGS) entry which is preliminary data.</text>
</comment>
<dbReference type="PANTHER" id="PTHR22604:SF105">
    <property type="entry name" value="TRANS-1,2-DIHYDROBENZENE-1,2-DIOL DEHYDROGENASE"/>
    <property type="match status" value="1"/>
</dbReference>
<dbReference type="InterPro" id="IPR000683">
    <property type="entry name" value="Gfo/Idh/MocA-like_OxRdtase_N"/>
</dbReference>
<sequence>MSEKIKWGIVGTAGIAKNAIVPAILRANNAEVVAVASRGNKQKADEFADLFQIEKTYESYDDLLNDKEIQAVYIPLPNNLHAEWVKKAARKGKHVLCEKPAALTEEETKSMVDVCNQEKVVFMEAFMYQFHPQHDRVKEIIRSGEIGDVSLMRSSFSFFLDVESENIRLDAQLGGGSLYDIGCYCIHASRFILEKEPNQVFAASNHRLPSGVDLTTTGILTFNDGVTASFSCSFQQPFENGYEVVGTNGKIKVPFAFRPDVEGGKGEIVITNKDGESRTEVVNGDQYALQIEHFSHCILTNEKPSYDGTKSIENMKVLEGCLVSLQNNKIVQL</sequence>
<dbReference type="Pfam" id="PF01408">
    <property type="entry name" value="GFO_IDH_MocA"/>
    <property type="match status" value="1"/>
</dbReference>
<dbReference type="InterPro" id="IPR050984">
    <property type="entry name" value="Gfo/Idh/MocA_domain"/>
</dbReference>
<keyword evidence="2" id="KW-0560">Oxidoreductase</keyword>
<accession>W4Q6Y6</accession>
<comment type="similarity">
    <text evidence="1">Belongs to the Gfo/Idh/MocA family.</text>
</comment>
<name>W4Q6Y6_9BACI</name>
<dbReference type="SUPFAM" id="SSF51735">
    <property type="entry name" value="NAD(P)-binding Rossmann-fold domains"/>
    <property type="match status" value="1"/>
</dbReference>
<dbReference type="Gene3D" id="3.40.50.720">
    <property type="entry name" value="NAD(P)-binding Rossmann-like Domain"/>
    <property type="match status" value="1"/>
</dbReference>
<evidence type="ECO:0000256" key="1">
    <source>
        <dbReference type="ARBA" id="ARBA00010928"/>
    </source>
</evidence>
<gene>
    <name evidence="5" type="ORF">JCM9140_3987</name>
</gene>
<evidence type="ECO:0000256" key="2">
    <source>
        <dbReference type="ARBA" id="ARBA00023002"/>
    </source>
</evidence>
<dbReference type="PANTHER" id="PTHR22604">
    <property type="entry name" value="OXIDOREDUCTASES"/>
    <property type="match status" value="1"/>
</dbReference>
<protein>
    <submittedName>
        <fullName evidence="5">Oxidoreductase</fullName>
    </submittedName>
</protein>